<dbReference type="Pfam" id="PF12352">
    <property type="entry name" value="V-SNARE_C"/>
    <property type="match status" value="1"/>
</dbReference>
<keyword evidence="4 8" id="KW-0418">Kinase</keyword>
<dbReference type="Gene3D" id="1.10.510.10">
    <property type="entry name" value="Transferase(Phosphotransferase) domain 1"/>
    <property type="match status" value="1"/>
</dbReference>
<dbReference type="InterPro" id="IPR017441">
    <property type="entry name" value="Protein_kinase_ATP_BS"/>
</dbReference>
<evidence type="ECO:0000313" key="8">
    <source>
        <dbReference type="EMBL" id="TNN11848.1"/>
    </source>
</evidence>
<dbReference type="InterPro" id="IPR008266">
    <property type="entry name" value="Tyr_kinase_AS"/>
</dbReference>
<comment type="similarity">
    <text evidence="1">Belongs to the protein kinase superfamily. NEK Ser/Thr protein kinase family. NIMA subfamily.</text>
</comment>
<dbReference type="GO" id="GO:0005524">
    <property type="term" value="F:ATP binding"/>
    <property type="evidence" value="ECO:0007669"/>
    <property type="project" value="UniProtKB-UniRule"/>
</dbReference>
<dbReference type="EMBL" id="SKCS01000282">
    <property type="protein sequence ID" value="TNN11848.1"/>
    <property type="molecule type" value="Genomic_DNA"/>
</dbReference>
<dbReference type="PROSITE" id="PS00109">
    <property type="entry name" value="PROTEIN_KINASE_TYR"/>
    <property type="match status" value="1"/>
</dbReference>
<evidence type="ECO:0000256" key="1">
    <source>
        <dbReference type="ARBA" id="ARBA00010886"/>
    </source>
</evidence>
<sequence length="1021" mass="116854">MVGEYSSEETQINNFLLSKVVMDYDKLSSQTKCLLHTVSESIGQLESMIHSLKSSSELDEINKLYYSLNQDVQNISSNCDRLSTLLSTVEPYSRRSQLRLSLDQTRFECKQYETNLRVMDRKKNEKWRSIVEREELLSHDFSTNASVRNDCYSGSTVVRLDPDLEHYSRLSNVSKQIDDMLVSGSFSLSALQEQGMTLKSAQRRIMDVLNTLGLSNTVMRLIERRSHQDKQSSVAFIGYRFKSCLLHVLSKDDEYWKRLSTKRLLIPKLLSLISSEKEYLKLSVLNEISEEDIVEIPELIDYFAFIQPSKQDGIIKTSTSLSMYIMLCLEKLMKISKCQRILRNHNGISILLNQLKGCLQFQSTVNTTNIIMKMSNSSTYNVKTSEECFNEMKLVHDLDEDIVQCNIAICGILSQLAMDDFYAQIITRENGIHLIGSQLLIKYPKNAEKQSTIDESQLKPTSEVNDQQTLNTKHFNTANIRHLYLTSKVNCCYISIRNHELLNKFFNEEYNELLNGIISCDVNRTPIHYIREYSVLELLGTGAYGKVFKASKNTIPHNNYAIKKVSTSQIFFGRNPNERQKCIDRILNEVNVIRQQLRHPNIVRYYKTFLDSDNLYIVMELLDGVSLTELLASFKEKSIHLVESRIWDIFIQLVLGLRYLHKEKKILHRDLSSNNIMIGEGYKVTITDFGLAHHKTLNSSEIKSTVGTLFYACPEMVQCIPYGEGADIWALGCILYQMCTFTSPFQGECILSTASRIVKGEYESVETKCPNQYSNLIDQVIQVCLKPDPIERPDIIGVAVYLTNDILSQLEATRSKCTNIKVKLKEFKNTFTCHFCCPNKSIQQPKNGEITAKHYTNLNSSKLPDSNVKKISVTPQISSIVTINQKSLREINDPLLDVITVMQKLGHLLQEFSLKTNNINGKYEVIWSIVESYQRRLFAAGIQPTTLKTELIKLASYSEDCVNNEFLQIHNKMAVHSRLLNFLTGNSICLLITDCATSVCIYLTVILENYCICGYLSNYLN</sequence>
<evidence type="ECO:0000313" key="9">
    <source>
        <dbReference type="Proteomes" id="UP000311919"/>
    </source>
</evidence>
<dbReference type="Proteomes" id="UP000311919">
    <property type="component" value="Unassembled WGS sequence"/>
</dbReference>
<protein>
    <submittedName>
        <fullName evidence="8">Serine/threonine-protein kinase Nek10 isoform 3</fullName>
    </submittedName>
</protein>
<gene>
    <name evidence="8" type="ORF">EWB00_004325</name>
</gene>
<keyword evidence="3 6" id="KW-0547">Nucleotide-binding</keyword>
<dbReference type="InterPro" id="IPR050660">
    <property type="entry name" value="NEK_Ser/Thr_kinase"/>
</dbReference>
<dbReference type="InterPro" id="IPR011009">
    <property type="entry name" value="Kinase-like_dom_sf"/>
</dbReference>
<evidence type="ECO:0000256" key="3">
    <source>
        <dbReference type="ARBA" id="ARBA00022741"/>
    </source>
</evidence>
<accession>A0A4Z2D5X8</accession>
<dbReference type="SUPFAM" id="SSF56112">
    <property type="entry name" value="Protein kinase-like (PK-like)"/>
    <property type="match status" value="1"/>
</dbReference>
<organism evidence="8 9">
    <name type="scientific">Schistosoma japonicum</name>
    <name type="common">Blood fluke</name>
    <dbReference type="NCBI Taxonomy" id="6182"/>
    <lineage>
        <taxon>Eukaryota</taxon>
        <taxon>Metazoa</taxon>
        <taxon>Spiralia</taxon>
        <taxon>Lophotrochozoa</taxon>
        <taxon>Platyhelminthes</taxon>
        <taxon>Trematoda</taxon>
        <taxon>Digenea</taxon>
        <taxon>Strigeidida</taxon>
        <taxon>Schistosomatoidea</taxon>
        <taxon>Schistosomatidae</taxon>
        <taxon>Schistosoma</taxon>
    </lineage>
</organism>
<keyword evidence="5 6" id="KW-0067">ATP-binding</keyword>
<evidence type="ECO:0000256" key="5">
    <source>
        <dbReference type="ARBA" id="ARBA00022840"/>
    </source>
</evidence>
<dbReference type="Pfam" id="PF00069">
    <property type="entry name" value="Pkinase"/>
    <property type="match status" value="1"/>
</dbReference>
<keyword evidence="2" id="KW-0808">Transferase</keyword>
<feature type="domain" description="Protein kinase" evidence="7">
    <location>
        <begin position="533"/>
        <end position="807"/>
    </location>
</feature>
<name>A0A4Z2D5X8_SCHJA</name>
<dbReference type="InterPro" id="IPR000719">
    <property type="entry name" value="Prot_kinase_dom"/>
</dbReference>
<proteinExistence type="inferred from homology"/>
<feature type="binding site" evidence="6">
    <location>
        <position position="564"/>
    </location>
    <ligand>
        <name>ATP</name>
        <dbReference type="ChEBI" id="CHEBI:30616"/>
    </ligand>
</feature>
<comment type="caution">
    <text evidence="8">The sequence shown here is derived from an EMBL/GenBank/DDBJ whole genome shotgun (WGS) entry which is preliminary data.</text>
</comment>
<keyword evidence="9" id="KW-1185">Reference proteome</keyword>
<evidence type="ECO:0000256" key="6">
    <source>
        <dbReference type="PROSITE-ProRule" id="PRU10141"/>
    </source>
</evidence>
<dbReference type="OrthoDB" id="248923at2759"/>
<evidence type="ECO:0000259" key="7">
    <source>
        <dbReference type="PROSITE" id="PS50011"/>
    </source>
</evidence>
<dbReference type="PROSITE" id="PS00107">
    <property type="entry name" value="PROTEIN_KINASE_ATP"/>
    <property type="match status" value="1"/>
</dbReference>
<dbReference type="PROSITE" id="PS50011">
    <property type="entry name" value="PROTEIN_KINASE_DOM"/>
    <property type="match status" value="1"/>
</dbReference>
<reference evidence="8 9" key="1">
    <citation type="submission" date="2019-03" db="EMBL/GenBank/DDBJ databases">
        <title>An improved genome assembly of the fluke Schistosoma japonicum.</title>
        <authorList>
            <person name="Hu W."/>
            <person name="Luo F."/>
            <person name="Yin M."/>
            <person name="Mo X."/>
            <person name="Sun C."/>
            <person name="Wu Q."/>
            <person name="Zhu B."/>
            <person name="Xiang M."/>
            <person name="Wang J."/>
            <person name="Wang Y."/>
            <person name="Zhang T."/>
            <person name="Xu B."/>
            <person name="Zheng H."/>
            <person name="Feng Z."/>
        </authorList>
    </citation>
    <scope>NUCLEOTIDE SEQUENCE [LARGE SCALE GENOMIC DNA]</scope>
    <source>
        <strain evidence="8">HuSjv2</strain>
        <tissue evidence="8">Worms</tissue>
    </source>
</reference>
<dbReference type="PANTHER" id="PTHR43671:SF92">
    <property type="entry name" value="SERINE_THREONINE-PROTEIN KINASE NEK10"/>
    <property type="match status" value="1"/>
</dbReference>
<dbReference type="CDD" id="cd15863">
    <property type="entry name" value="SNARE_GS27"/>
    <property type="match status" value="1"/>
</dbReference>
<dbReference type="GO" id="GO:1902749">
    <property type="term" value="P:regulation of cell cycle G2/M phase transition"/>
    <property type="evidence" value="ECO:0007669"/>
    <property type="project" value="TreeGrafter"/>
</dbReference>
<dbReference type="AlphaFoldDB" id="A0A4Z2D5X8"/>
<dbReference type="STRING" id="6182.A0A4Z2D5X8"/>
<evidence type="ECO:0000256" key="2">
    <source>
        <dbReference type="ARBA" id="ARBA00022679"/>
    </source>
</evidence>
<dbReference type="PANTHER" id="PTHR43671">
    <property type="entry name" value="SERINE/THREONINE-PROTEIN KINASE NEK"/>
    <property type="match status" value="1"/>
</dbReference>
<evidence type="ECO:0000256" key="4">
    <source>
        <dbReference type="ARBA" id="ARBA00022777"/>
    </source>
</evidence>
<dbReference type="GO" id="GO:0004674">
    <property type="term" value="F:protein serine/threonine kinase activity"/>
    <property type="evidence" value="ECO:0007669"/>
    <property type="project" value="TreeGrafter"/>
</dbReference>